<evidence type="ECO:0000256" key="1">
    <source>
        <dbReference type="HAMAP-Rule" id="MF_01411"/>
    </source>
</evidence>
<evidence type="ECO:0000313" key="3">
    <source>
        <dbReference type="EMBL" id="RMB08588.1"/>
    </source>
</evidence>
<comment type="subcellular location">
    <subcellularLocation>
        <location evidence="1">Cell outer membrane</location>
    </subcellularLocation>
</comment>
<dbReference type="GO" id="GO:0009279">
    <property type="term" value="C:cell outer membrane"/>
    <property type="evidence" value="ECO:0007669"/>
    <property type="project" value="UniProtKB-SubCell"/>
</dbReference>
<keyword evidence="1" id="KW-0732">Signal</keyword>
<evidence type="ECO:0000313" key="4">
    <source>
        <dbReference type="Proteomes" id="UP000271227"/>
    </source>
</evidence>
<dbReference type="InterPro" id="IPR007543">
    <property type="entry name" value="LptD_C"/>
</dbReference>
<evidence type="ECO:0000259" key="2">
    <source>
        <dbReference type="Pfam" id="PF04453"/>
    </source>
</evidence>
<comment type="caution">
    <text evidence="1">Lacks conserved residue(s) required for the propagation of feature annotation.</text>
</comment>
<dbReference type="Pfam" id="PF04453">
    <property type="entry name" value="LptD"/>
    <property type="match status" value="1"/>
</dbReference>
<dbReference type="Gene3D" id="2.60.450.10">
    <property type="entry name" value="Lipopolysaccharide (LPS) transport protein A like domain"/>
    <property type="match status" value="1"/>
</dbReference>
<gene>
    <name evidence="1" type="primary">lptD</name>
    <name evidence="3" type="ORF">BXY39_1223</name>
</gene>
<dbReference type="HAMAP" id="MF_01411">
    <property type="entry name" value="LPS_assembly_LptD"/>
    <property type="match status" value="1"/>
</dbReference>
<dbReference type="AlphaFoldDB" id="A0A3M0CG60"/>
<dbReference type="Proteomes" id="UP000271227">
    <property type="component" value="Unassembled WGS sequence"/>
</dbReference>
<dbReference type="InterPro" id="IPR050218">
    <property type="entry name" value="LptD"/>
</dbReference>
<feature type="domain" description="LptD C-terminal" evidence="2">
    <location>
        <begin position="318"/>
        <end position="688"/>
    </location>
</feature>
<keyword evidence="1" id="KW-0998">Cell outer membrane</keyword>
<accession>A0A3M0CG60</accession>
<keyword evidence="1" id="KW-0472">Membrane</keyword>
<comment type="function">
    <text evidence="1">Involved in the assembly of lipopolysaccharide (LPS) at the surface of the outer membrane.</text>
</comment>
<dbReference type="PANTHER" id="PTHR30189">
    <property type="entry name" value="LPS-ASSEMBLY PROTEIN"/>
    <property type="match status" value="1"/>
</dbReference>
<comment type="caution">
    <text evidence="3">The sequence shown here is derived from an EMBL/GenBank/DDBJ whole genome shotgun (WGS) entry which is preliminary data.</text>
</comment>
<dbReference type="GO" id="GO:0015920">
    <property type="term" value="P:lipopolysaccharide transport"/>
    <property type="evidence" value="ECO:0007669"/>
    <property type="project" value="InterPro"/>
</dbReference>
<dbReference type="InterPro" id="IPR020889">
    <property type="entry name" value="LipoPS_assembly_LptD"/>
</dbReference>
<dbReference type="GO" id="GO:1990351">
    <property type="term" value="C:transporter complex"/>
    <property type="evidence" value="ECO:0007669"/>
    <property type="project" value="TreeGrafter"/>
</dbReference>
<comment type="subunit">
    <text evidence="1">Component of the lipopolysaccharide transport and assembly complex.</text>
</comment>
<protein>
    <recommendedName>
        <fullName evidence="1">LPS-assembly protein LptD</fullName>
    </recommendedName>
</protein>
<dbReference type="RefSeq" id="WP_147453486.1">
    <property type="nucleotide sequence ID" value="NZ_REFR01000010.1"/>
</dbReference>
<reference evidence="3 4" key="1">
    <citation type="submission" date="2018-10" db="EMBL/GenBank/DDBJ databases">
        <title>Genomic Encyclopedia of Archaeal and Bacterial Type Strains, Phase II (KMG-II): from individual species to whole genera.</title>
        <authorList>
            <person name="Goeker M."/>
        </authorList>
    </citation>
    <scope>NUCLEOTIDE SEQUENCE [LARGE SCALE GENOMIC DNA]</scope>
    <source>
        <strain evidence="3 4">DSM 25217</strain>
    </source>
</reference>
<dbReference type="OrthoDB" id="9760225at2"/>
<dbReference type="EMBL" id="REFR01000010">
    <property type="protein sequence ID" value="RMB08588.1"/>
    <property type="molecule type" value="Genomic_DNA"/>
</dbReference>
<sequence length="765" mass="85393">MVLQKSKSRSLASADRPRVRFLLHRLAAGCALCGLAVAAIWPADVLAQPSGTGRADIPPDEIEMAADQLTYNTETGDVRAIGRVKLVRDGYVLEAGEIRYNEQRGTAEAVGAVELTMPDGTRILAPRIRLEDNLKRAFVEDIRLLLNDGSQAAASEGEHDDASGRTTMRRAVYSPCEVCEGDPNDTPLWQIKAVRVVHDRGKRRIYYDDAFIEFLGVPLLWTPTFSHPDSSVERASGLLPPKFRNRRELGFMASLPYHHVFSPSRDLTLTPMITTREGPVLGAEYRQHLGYGHYVASGSITNTDELDNLGNDTGQNEFRGHIQADGQFQHSDNWRSTFQLAWASDDTYLRRYNFSQADALQNEYHLEGFFDQSYISARSLAFQGLRTEDVAGLTAFALPLIDAEFIPDVKPLGGTVSLRGNALALHRTSGLDTQRLSLSAAWTRQWITGQGLVFDLDALARTDFYNINDAERPDDVDFAGNTAANEGGQDRAVARITGMVSWPLVKTTGSGSHTLEPLLSLTLSPETGALPSLVNEDSRAFELNAVNLFSSERAAGYDLWQEGSRVTYGLRWRYEGRHWSTNMMIGQSLQISGDNPQFFQGSGLSGDVSDIVGQTQISYRNWLTIDHRYRLDDSNLALRRNEIDLRVGETESFIRFGYLMLDRDLTFINREDREELRANALYKIDRNWSLTGHVIQDLTTGFTGVPDPAGDQIGDGFEGVEFGAGINYRDECFEFGLGFRRTFTRDRDIIPGTQFLFEIRLRNLG</sequence>
<proteinExistence type="inferred from homology"/>
<keyword evidence="4" id="KW-1185">Reference proteome</keyword>
<organism evidence="3 4">
    <name type="scientific">Eilatimonas milleporae</name>
    <dbReference type="NCBI Taxonomy" id="911205"/>
    <lineage>
        <taxon>Bacteria</taxon>
        <taxon>Pseudomonadati</taxon>
        <taxon>Pseudomonadota</taxon>
        <taxon>Alphaproteobacteria</taxon>
        <taxon>Kordiimonadales</taxon>
        <taxon>Kordiimonadaceae</taxon>
        <taxon>Eilatimonas</taxon>
    </lineage>
</organism>
<dbReference type="InParanoid" id="A0A3M0CG60"/>
<dbReference type="GO" id="GO:0043165">
    <property type="term" value="P:Gram-negative-bacterium-type cell outer membrane assembly"/>
    <property type="evidence" value="ECO:0007669"/>
    <property type="project" value="UniProtKB-UniRule"/>
</dbReference>
<dbReference type="PANTHER" id="PTHR30189:SF1">
    <property type="entry name" value="LPS-ASSEMBLY PROTEIN LPTD"/>
    <property type="match status" value="1"/>
</dbReference>
<comment type="similarity">
    <text evidence="1">Belongs to the LptD family.</text>
</comment>
<name>A0A3M0CG60_9PROT</name>